<keyword evidence="4 6" id="KW-1133">Transmembrane helix</keyword>
<dbReference type="RefSeq" id="WP_146450537.1">
    <property type="nucleotide sequence ID" value="NZ_SJPS01000003.1"/>
</dbReference>
<keyword evidence="7" id="KW-0808">Transferase</keyword>
<evidence type="ECO:0000256" key="1">
    <source>
        <dbReference type="ARBA" id="ARBA00004141"/>
    </source>
</evidence>
<protein>
    <submittedName>
        <fullName evidence="7">Prenyltransferase</fullName>
    </submittedName>
</protein>
<feature type="transmembrane region" description="Helical" evidence="6">
    <location>
        <begin position="89"/>
        <end position="108"/>
    </location>
</feature>
<evidence type="ECO:0000256" key="4">
    <source>
        <dbReference type="ARBA" id="ARBA00022989"/>
    </source>
</evidence>
<proteinExistence type="predicted"/>
<dbReference type="PANTHER" id="PTHR42723">
    <property type="entry name" value="CHLOROPHYLL SYNTHASE"/>
    <property type="match status" value="1"/>
</dbReference>
<name>A0A5C6CUI6_9BACT</name>
<dbReference type="InterPro" id="IPR044878">
    <property type="entry name" value="UbiA_sf"/>
</dbReference>
<dbReference type="EMBL" id="SJPS01000003">
    <property type="protein sequence ID" value="TWU27314.1"/>
    <property type="molecule type" value="Genomic_DNA"/>
</dbReference>
<keyword evidence="2" id="KW-1003">Cell membrane</keyword>
<evidence type="ECO:0000256" key="6">
    <source>
        <dbReference type="SAM" id="Phobius"/>
    </source>
</evidence>
<comment type="subcellular location">
    <subcellularLocation>
        <location evidence="1">Membrane</location>
        <topology evidence="1">Multi-pass membrane protein</topology>
    </subcellularLocation>
</comment>
<dbReference type="InterPro" id="IPR000537">
    <property type="entry name" value="UbiA_prenyltransferase"/>
</dbReference>
<feature type="transmembrane region" description="Helical" evidence="6">
    <location>
        <begin position="260"/>
        <end position="292"/>
    </location>
</feature>
<evidence type="ECO:0000313" key="8">
    <source>
        <dbReference type="Proteomes" id="UP000318437"/>
    </source>
</evidence>
<feature type="transmembrane region" description="Helical" evidence="6">
    <location>
        <begin position="223"/>
        <end position="248"/>
    </location>
</feature>
<feature type="transmembrane region" description="Helical" evidence="6">
    <location>
        <begin position="40"/>
        <end position="57"/>
    </location>
</feature>
<keyword evidence="8" id="KW-1185">Reference proteome</keyword>
<evidence type="ECO:0000256" key="2">
    <source>
        <dbReference type="ARBA" id="ARBA00022475"/>
    </source>
</evidence>
<dbReference type="GO" id="GO:0016765">
    <property type="term" value="F:transferase activity, transferring alkyl or aryl (other than methyl) groups"/>
    <property type="evidence" value="ECO:0007669"/>
    <property type="project" value="InterPro"/>
</dbReference>
<dbReference type="Gene3D" id="1.10.357.140">
    <property type="entry name" value="UbiA prenyltransferase"/>
    <property type="match status" value="1"/>
</dbReference>
<comment type="caution">
    <text evidence="7">The sequence shown here is derived from an EMBL/GenBank/DDBJ whole genome shotgun (WGS) entry which is preliminary data.</text>
</comment>
<dbReference type="AlphaFoldDB" id="A0A5C6CUI6"/>
<sequence length="304" mass="32662">MASTRIEWLAWWQLMRAANIFTAASNVIAGFLLVQRDWQPVGPLLLLILSSVCLYEAGMMLNDVFDAELDAVERPERPIPAGRINKRSAYRVGLGLIGAGILAAYFASTIIGDFSAVLIALSLASVILFYDIYAKSTLYGPLVMGLCRLLNVLLGASVADSLLDRSDPIMWAIGIGIYTIGLTLIARREATESHSGELIAGGVLVGGGMIQALLQPLSMEDRAISFFSATAISFFLLGFAAFLIYRLLRAPNQTSARRTVGALISLFIPIDAAACAMAAGWSAGVCVLFLLVPVRLLSRWTGQT</sequence>
<dbReference type="PANTHER" id="PTHR42723:SF1">
    <property type="entry name" value="CHLOROPHYLL SYNTHASE, CHLOROPLASTIC"/>
    <property type="match status" value="1"/>
</dbReference>
<gene>
    <name evidence="7" type="ORF">Pla144_20860</name>
</gene>
<dbReference type="OrthoDB" id="2908954at2"/>
<keyword evidence="5 6" id="KW-0472">Membrane</keyword>
<feature type="transmembrane region" description="Helical" evidence="6">
    <location>
        <begin position="145"/>
        <end position="163"/>
    </location>
</feature>
<dbReference type="InterPro" id="IPR050475">
    <property type="entry name" value="Prenyltransferase_related"/>
</dbReference>
<dbReference type="CDD" id="cd13964">
    <property type="entry name" value="PT_UbiA_1"/>
    <property type="match status" value="1"/>
</dbReference>
<keyword evidence="3 6" id="KW-0812">Transmembrane</keyword>
<dbReference type="Pfam" id="PF01040">
    <property type="entry name" value="UbiA"/>
    <property type="match status" value="1"/>
</dbReference>
<dbReference type="Proteomes" id="UP000318437">
    <property type="component" value="Unassembled WGS sequence"/>
</dbReference>
<organism evidence="7 8">
    <name type="scientific">Bythopirellula polymerisocia</name>
    <dbReference type="NCBI Taxonomy" id="2528003"/>
    <lineage>
        <taxon>Bacteria</taxon>
        <taxon>Pseudomonadati</taxon>
        <taxon>Planctomycetota</taxon>
        <taxon>Planctomycetia</taxon>
        <taxon>Pirellulales</taxon>
        <taxon>Lacipirellulaceae</taxon>
        <taxon>Bythopirellula</taxon>
    </lineage>
</organism>
<accession>A0A5C6CUI6</accession>
<feature type="transmembrane region" description="Helical" evidence="6">
    <location>
        <begin position="169"/>
        <end position="186"/>
    </location>
</feature>
<dbReference type="GO" id="GO:0016020">
    <property type="term" value="C:membrane"/>
    <property type="evidence" value="ECO:0007669"/>
    <property type="project" value="UniProtKB-SubCell"/>
</dbReference>
<feature type="transmembrane region" description="Helical" evidence="6">
    <location>
        <begin position="198"/>
        <end position="217"/>
    </location>
</feature>
<feature type="transmembrane region" description="Helical" evidence="6">
    <location>
        <begin position="12"/>
        <end position="34"/>
    </location>
</feature>
<reference evidence="7 8" key="1">
    <citation type="submission" date="2019-02" db="EMBL/GenBank/DDBJ databases">
        <title>Deep-cultivation of Planctomycetes and their phenomic and genomic characterization uncovers novel biology.</title>
        <authorList>
            <person name="Wiegand S."/>
            <person name="Jogler M."/>
            <person name="Boedeker C."/>
            <person name="Pinto D."/>
            <person name="Vollmers J."/>
            <person name="Rivas-Marin E."/>
            <person name="Kohn T."/>
            <person name="Peeters S.H."/>
            <person name="Heuer A."/>
            <person name="Rast P."/>
            <person name="Oberbeckmann S."/>
            <person name="Bunk B."/>
            <person name="Jeske O."/>
            <person name="Meyerdierks A."/>
            <person name="Storesund J.E."/>
            <person name="Kallscheuer N."/>
            <person name="Luecker S."/>
            <person name="Lage O.M."/>
            <person name="Pohl T."/>
            <person name="Merkel B.J."/>
            <person name="Hornburger P."/>
            <person name="Mueller R.-W."/>
            <person name="Bruemmer F."/>
            <person name="Labrenz M."/>
            <person name="Spormann A.M."/>
            <person name="Op Den Camp H."/>
            <person name="Overmann J."/>
            <person name="Amann R."/>
            <person name="Jetten M.S.M."/>
            <person name="Mascher T."/>
            <person name="Medema M.H."/>
            <person name="Devos D.P."/>
            <person name="Kaster A.-K."/>
            <person name="Ovreas L."/>
            <person name="Rohde M."/>
            <person name="Galperin M.Y."/>
            <person name="Jogler C."/>
        </authorList>
    </citation>
    <scope>NUCLEOTIDE SEQUENCE [LARGE SCALE GENOMIC DNA]</scope>
    <source>
        <strain evidence="7 8">Pla144</strain>
    </source>
</reference>
<evidence type="ECO:0000313" key="7">
    <source>
        <dbReference type="EMBL" id="TWU27314.1"/>
    </source>
</evidence>
<evidence type="ECO:0000256" key="5">
    <source>
        <dbReference type="ARBA" id="ARBA00023136"/>
    </source>
</evidence>
<evidence type="ECO:0000256" key="3">
    <source>
        <dbReference type="ARBA" id="ARBA00022692"/>
    </source>
</evidence>